<keyword evidence="1" id="KW-1133">Transmembrane helix</keyword>
<keyword evidence="1" id="KW-0812">Transmembrane</keyword>
<evidence type="ECO:0008006" key="4">
    <source>
        <dbReference type="Google" id="ProtNLM"/>
    </source>
</evidence>
<keyword evidence="1" id="KW-0472">Membrane</keyword>
<protein>
    <recommendedName>
        <fullName evidence="4">DUF445 domain-containing protein</fullName>
    </recommendedName>
</protein>
<keyword evidence="3" id="KW-1185">Reference proteome</keyword>
<dbReference type="Proteomes" id="UP001228690">
    <property type="component" value="Chromosome"/>
</dbReference>
<evidence type="ECO:0000313" key="3">
    <source>
        <dbReference type="Proteomes" id="UP001228690"/>
    </source>
</evidence>
<organism evidence="2 3">
    <name type="scientific">Candidatus Haliotispira prima</name>
    <dbReference type="NCBI Taxonomy" id="3034016"/>
    <lineage>
        <taxon>Bacteria</taxon>
        <taxon>Pseudomonadati</taxon>
        <taxon>Spirochaetota</taxon>
        <taxon>Spirochaetia</taxon>
        <taxon>Spirochaetales</taxon>
        <taxon>Spirochaetaceae</taxon>
        <taxon>Candidatus Haliotispira</taxon>
    </lineage>
</organism>
<accession>A0ABY8MIL0</accession>
<dbReference type="RefSeq" id="WP_326927598.1">
    <property type="nucleotide sequence ID" value="NZ_CP123443.1"/>
</dbReference>
<dbReference type="PANTHER" id="PTHR38568:SF1">
    <property type="entry name" value="DUF445 DOMAIN-CONTAINING PROTEIN"/>
    <property type="match status" value="1"/>
</dbReference>
<sequence length="248" mass="27926">MKKKTSYIINLLLLFCVAVSLAFDSDGLLHRVLLSVGLFGLSGSLTNSLAIHMLFEKIPLVYGSGIIALNFREIKQDLEELMIRQFFNSDQIERFLAGELQSSKPDLSSLTEPGGLIDFDRLFDKFKESLGRSFENNPLARMALPLLETSRDKIIVAMRGAVAEELSGPDLEDKIKGLLGRQLPPHEQFEQRVRLLIRGRLNEMTPKTVKDIIRHMMESKLIWLVVWGALLGALMGLVSALLRYGLSW</sequence>
<dbReference type="PANTHER" id="PTHR38568">
    <property type="entry name" value="DUF445 DOMAIN-CONTAINING PROTEIN-RELATED"/>
    <property type="match status" value="1"/>
</dbReference>
<dbReference type="EMBL" id="CP123443">
    <property type="protein sequence ID" value="WGK69415.1"/>
    <property type="molecule type" value="Genomic_DNA"/>
</dbReference>
<evidence type="ECO:0000256" key="1">
    <source>
        <dbReference type="SAM" id="Phobius"/>
    </source>
</evidence>
<reference evidence="2 3" key="1">
    <citation type="submission" date="2023-04" db="EMBL/GenBank/DDBJ databases">
        <title>Spirochaete genome identified in red abalone sample constitutes a novel genus.</title>
        <authorList>
            <person name="Sharma S.P."/>
            <person name="Purcell C.M."/>
            <person name="Hyde J.R."/>
            <person name="Severin A.J."/>
        </authorList>
    </citation>
    <scope>NUCLEOTIDE SEQUENCE [LARGE SCALE GENOMIC DNA]</scope>
    <source>
        <strain evidence="2 3">SP-2023</strain>
    </source>
</reference>
<feature type="transmembrane region" description="Helical" evidence="1">
    <location>
        <begin position="221"/>
        <end position="242"/>
    </location>
</feature>
<name>A0ABY8MIL0_9SPIO</name>
<evidence type="ECO:0000313" key="2">
    <source>
        <dbReference type="EMBL" id="WGK69415.1"/>
    </source>
</evidence>
<proteinExistence type="predicted"/>
<gene>
    <name evidence="2" type="ORF">P0082_00730</name>
</gene>